<evidence type="ECO:0000256" key="3">
    <source>
        <dbReference type="ARBA" id="ARBA00022516"/>
    </source>
</evidence>
<keyword evidence="7 10" id="KW-0443">Lipid metabolism</keyword>
<feature type="transmembrane region" description="Helical" evidence="10">
    <location>
        <begin position="362"/>
        <end position="382"/>
    </location>
</feature>
<evidence type="ECO:0000259" key="11">
    <source>
        <dbReference type="Pfam" id="PF03015"/>
    </source>
</evidence>
<evidence type="ECO:0000256" key="7">
    <source>
        <dbReference type="ARBA" id="ARBA00023098"/>
    </source>
</evidence>
<dbReference type="GO" id="GO:0102965">
    <property type="term" value="F:alcohol-forming long-chain fatty acyl-CoA reductase activity"/>
    <property type="evidence" value="ECO:0007669"/>
    <property type="project" value="UniProtKB-EC"/>
</dbReference>
<dbReference type="InterPro" id="IPR013120">
    <property type="entry name" value="FAR_NAD-bd"/>
</dbReference>
<dbReference type="PANTHER" id="PTHR11011">
    <property type="entry name" value="MALE STERILITY PROTEIN 2-RELATED"/>
    <property type="match status" value="1"/>
</dbReference>
<evidence type="ECO:0000313" key="14">
    <source>
        <dbReference type="Proteomes" id="UP001168821"/>
    </source>
</evidence>
<keyword evidence="10" id="KW-0560">Oxidoreductase</keyword>
<dbReference type="EC" id="1.2.1.84" evidence="10"/>
<dbReference type="CDD" id="cd09071">
    <property type="entry name" value="FAR_C"/>
    <property type="match status" value="1"/>
</dbReference>
<dbReference type="GO" id="GO:0080019">
    <property type="term" value="F:alcohol-forming very long-chain fatty acyl-CoA reductase activity"/>
    <property type="evidence" value="ECO:0007669"/>
    <property type="project" value="InterPro"/>
</dbReference>
<dbReference type="Pfam" id="PF03015">
    <property type="entry name" value="Sterile"/>
    <property type="match status" value="1"/>
</dbReference>
<dbReference type="PANTHER" id="PTHR11011:SF61">
    <property type="entry name" value="FATTY ACYL-COA REDUCTASE"/>
    <property type="match status" value="1"/>
</dbReference>
<comment type="subcellular location">
    <subcellularLocation>
        <location evidence="1">Membrane</location>
        <topology evidence="1">Multi-pass membrane protein</topology>
    </subcellularLocation>
</comment>
<evidence type="ECO:0000256" key="9">
    <source>
        <dbReference type="ARBA" id="ARBA00052530"/>
    </source>
</evidence>
<dbReference type="InterPro" id="IPR033640">
    <property type="entry name" value="FAR_C"/>
</dbReference>
<dbReference type="Proteomes" id="UP001168821">
    <property type="component" value="Unassembled WGS sequence"/>
</dbReference>
<dbReference type="SUPFAM" id="SSF51735">
    <property type="entry name" value="NAD(P)-binding Rossmann-fold domains"/>
    <property type="match status" value="1"/>
</dbReference>
<dbReference type="CDD" id="cd05236">
    <property type="entry name" value="FAR-N_SDR_e"/>
    <property type="match status" value="1"/>
</dbReference>
<comment type="similarity">
    <text evidence="2 10">Belongs to the fatty acyl-CoA reductase family.</text>
</comment>
<dbReference type="GO" id="GO:0035336">
    <property type="term" value="P:long-chain fatty-acyl-CoA metabolic process"/>
    <property type="evidence" value="ECO:0007669"/>
    <property type="project" value="TreeGrafter"/>
</dbReference>
<feature type="domain" description="Fatty acyl-CoA reductase C-terminal" evidence="11">
    <location>
        <begin position="365"/>
        <end position="457"/>
    </location>
</feature>
<evidence type="ECO:0000256" key="8">
    <source>
        <dbReference type="ARBA" id="ARBA00023136"/>
    </source>
</evidence>
<evidence type="ECO:0000256" key="1">
    <source>
        <dbReference type="ARBA" id="ARBA00004141"/>
    </source>
</evidence>
<name>A0AA38I9I2_9CUCU</name>
<keyword evidence="14" id="KW-1185">Reference proteome</keyword>
<evidence type="ECO:0000256" key="2">
    <source>
        <dbReference type="ARBA" id="ARBA00005928"/>
    </source>
</evidence>
<dbReference type="Pfam" id="PF07993">
    <property type="entry name" value="NAD_binding_4"/>
    <property type="match status" value="1"/>
</dbReference>
<keyword evidence="5 10" id="KW-0521">NADP</keyword>
<evidence type="ECO:0000256" key="4">
    <source>
        <dbReference type="ARBA" id="ARBA00022692"/>
    </source>
</evidence>
<comment type="catalytic activity">
    <reaction evidence="9 10">
        <text>a long-chain fatty acyl-CoA + 2 NADPH + 2 H(+) = a long-chain primary fatty alcohol + 2 NADP(+) + CoA</text>
        <dbReference type="Rhea" id="RHEA:52716"/>
        <dbReference type="ChEBI" id="CHEBI:15378"/>
        <dbReference type="ChEBI" id="CHEBI:57287"/>
        <dbReference type="ChEBI" id="CHEBI:57783"/>
        <dbReference type="ChEBI" id="CHEBI:58349"/>
        <dbReference type="ChEBI" id="CHEBI:77396"/>
        <dbReference type="ChEBI" id="CHEBI:83139"/>
        <dbReference type="EC" id="1.2.1.84"/>
    </reaction>
</comment>
<evidence type="ECO:0000313" key="13">
    <source>
        <dbReference type="EMBL" id="KAJ3652200.1"/>
    </source>
</evidence>
<dbReference type="GO" id="GO:0005777">
    <property type="term" value="C:peroxisome"/>
    <property type="evidence" value="ECO:0007669"/>
    <property type="project" value="TreeGrafter"/>
</dbReference>
<evidence type="ECO:0000256" key="10">
    <source>
        <dbReference type="RuleBase" id="RU363097"/>
    </source>
</evidence>
<proteinExistence type="inferred from homology"/>
<keyword evidence="6 10" id="KW-1133">Transmembrane helix</keyword>
<dbReference type="FunFam" id="3.40.50.720:FF:000143">
    <property type="entry name" value="Fatty acyl-CoA reductase"/>
    <property type="match status" value="1"/>
</dbReference>
<evidence type="ECO:0000259" key="12">
    <source>
        <dbReference type="Pfam" id="PF07993"/>
    </source>
</evidence>
<sequence length="503" mass="58476">MATEDIDQNRDRVAETFQNRTLLVTGGTGFVGKVLIEKTLRVHDVKKIYVLVRTKKGKSVVERFQQVFNDPLFDLVKKTKGKDILNKVCFIRGDVGEADLGLSDEDRQILIEETEFIFHCAATIRFDEPLKTAVLLNVRGTKLMVQLAKECKKLQVFSHLSTSYCHLNERVLYEKAYPPPTDPDNLIRTCELMSDEMIEALVPKLLKNMPNTYAFTKSLGEAIVTEQMENIPAIILRPSIVMPIWREPIPGWTDNFNGPMGLLIAGGKGVLRTMYCRADVYADYVPVDIVANAMLASILDYVLYKGERRFYNITSSAEYKITFDELITHGRQTVYNKVPFNGVFWYPGGTMTQSRLEHNLRFFFYQWLPAVFVDILLVILGYPPVLKRVQRRILKGYDVFEYYTTKQWDFNNDVSMEARKLLTQRERELYKVDGDGIQYEQYFYDTVHAARLYLLNEPDETIPAAKRHMTRMYYADLFFKYLLRIIFMYLLYKYVLLPVISSF</sequence>
<comment type="function">
    <text evidence="10">Catalyzes the reduction of fatty acyl-CoA to fatty alcohols.</text>
</comment>
<accession>A0AA38I9I2</accession>
<organism evidence="13 14">
    <name type="scientific">Zophobas morio</name>
    <dbReference type="NCBI Taxonomy" id="2755281"/>
    <lineage>
        <taxon>Eukaryota</taxon>
        <taxon>Metazoa</taxon>
        <taxon>Ecdysozoa</taxon>
        <taxon>Arthropoda</taxon>
        <taxon>Hexapoda</taxon>
        <taxon>Insecta</taxon>
        <taxon>Pterygota</taxon>
        <taxon>Neoptera</taxon>
        <taxon>Endopterygota</taxon>
        <taxon>Coleoptera</taxon>
        <taxon>Polyphaga</taxon>
        <taxon>Cucujiformia</taxon>
        <taxon>Tenebrionidae</taxon>
        <taxon>Zophobas</taxon>
    </lineage>
</organism>
<gene>
    <name evidence="13" type="ORF">Zmor_018186</name>
</gene>
<dbReference type="InterPro" id="IPR036291">
    <property type="entry name" value="NAD(P)-bd_dom_sf"/>
</dbReference>
<comment type="caution">
    <text evidence="13">The sequence shown here is derived from an EMBL/GenBank/DDBJ whole genome shotgun (WGS) entry which is preliminary data.</text>
</comment>
<dbReference type="InterPro" id="IPR026055">
    <property type="entry name" value="FAR"/>
</dbReference>
<dbReference type="Gene3D" id="3.40.50.720">
    <property type="entry name" value="NAD(P)-binding Rossmann-like Domain"/>
    <property type="match status" value="1"/>
</dbReference>
<evidence type="ECO:0000256" key="6">
    <source>
        <dbReference type="ARBA" id="ARBA00022989"/>
    </source>
</evidence>
<dbReference type="GO" id="GO:0016020">
    <property type="term" value="C:membrane"/>
    <property type="evidence" value="ECO:0007669"/>
    <property type="project" value="UniProtKB-SubCell"/>
</dbReference>
<dbReference type="EMBL" id="JALNTZ010000005">
    <property type="protein sequence ID" value="KAJ3652200.1"/>
    <property type="molecule type" value="Genomic_DNA"/>
</dbReference>
<reference evidence="13" key="1">
    <citation type="journal article" date="2023" name="G3 (Bethesda)">
        <title>Whole genome assemblies of Zophobas morio and Tenebrio molitor.</title>
        <authorList>
            <person name="Kaur S."/>
            <person name="Stinson S.A."/>
            <person name="diCenzo G.C."/>
        </authorList>
    </citation>
    <scope>NUCLEOTIDE SEQUENCE</scope>
    <source>
        <strain evidence="13">QUZm001</strain>
    </source>
</reference>
<keyword evidence="8 10" id="KW-0472">Membrane</keyword>
<dbReference type="AlphaFoldDB" id="A0AA38I9I2"/>
<feature type="transmembrane region" description="Helical" evidence="10">
    <location>
        <begin position="481"/>
        <end position="500"/>
    </location>
</feature>
<feature type="domain" description="Thioester reductase (TE)" evidence="12">
    <location>
        <begin position="24"/>
        <end position="294"/>
    </location>
</feature>
<evidence type="ECO:0000256" key="5">
    <source>
        <dbReference type="ARBA" id="ARBA00022857"/>
    </source>
</evidence>
<protein>
    <recommendedName>
        <fullName evidence="10">Fatty acyl-CoA reductase</fullName>
        <ecNumber evidence="10">1.2.1.84</ecNumber>
    </recommendedName>
</protein>
<keyword evidence="4 10" id="KW-0812">Transmembrane</keyword>
<keyword evidence="3 10" id="KW-0444">Lipid biosynthesis</keyword>